<feature type="transmembrane region" description="Helical" evidence="7">
    <location>
        <begin position="294"/>
        <end position="320"/>
    </location>
</feature>
<keyword evidence="2 7" id="KW-0813">Transport</keyword>
<feature type="transmembrane region" description="Helical" evidence="7">
    <location>
        <begin position="194"/>
        <end position="213"/>
    </location>
</feature>
<comment type="caution">
    <text evidence="9">The sequence shown here is derived from an EMBL/GenBank/DDBJ whole genome shotgun (WGS) entry which is preliminary data.</text>
</comment>
<dbReference type="RefSeq" id="WP_163744088.1">
    <property type="nucleotide sequence ID" value="NZ_JAAGOA010000027.1"/>
</dbReference>
<keyword evidence="10" id="KW-1185">Reference proteome</keyword>
<dbReference type="EMBL" id="JAAGOA010000027">
    <property type="protein sequence ID" value="NEE03965.1"/>
    <property type="molecule type" value="Genomic_DNA"/>
</dbReference>
<evidence type="ECO:0000313" key="9">
    <source>
        <dbReference type="EMBL" id="NEE03965.1"/>
    </source>
</evidence>
<organism evidence="9 10">
    <name type="scientific">Phytoactinopolyspora halotolerans</name>
    <dbReference type="NCBI Taxonomy" id="1981512"/>
    <lineage>
        <taxon>Bacteria</taxon>
        <taxon>Bacillati</taxon>
        <taxon>Actinomycetota</taxon>
        <taxon>Actinomycetes</taxon>
        <taxon>Jiangellales</taxon>
        <taxon>Jiangellaceae</taxon>
        <taxon>Phytoactinopolyspora</taxon>
    </lineage>
</organism>
<comment type="similarity">
    <text evidence="7">Belongs to the binding-protein-dependent transport system permease family.</text>
</comment>
<evidence type="ECO:0000256" key="1">
    <source>
        <dbReference type="ARBA" id="ARBA00004651"/>
    </source>
</evidence>
<evidence type="ECO:0000313" key="10">
    <source>
        <dbReference type="Proteomes" id="UP000475214"/>
    </source>
</evidence>
<evidence type="ECO:0000256" key="5">
    <source>
        <dbReference type="ARBA" id="ARBA00022989"/>
    </source>
</evidence>
<evidence type="ECO:0000259" key="8">
    <source>
        <dbReference type="PROSITE" id="PS50928"/>
    </source>
</evidence>
<dbReference type="Proteomes" id="UP000475214">
    <property type="component" value="Unassembled WGS sequence"/>
</dbReference>
<dbReference type="Pfam" id="PF00528">
    <property type="entry name" value="BPD_transp_1"/>
    <property type="match status" value="1"/>
</dbReference>
<keyword evidence="3" id="KW-1003">Cell membrane</keyword>
<gene>
    <name evidence="9" type="ORF">G1H10_27730</name>
</gene>
<dbReference type="InterPro" id="IPR000515">
    <property type="entry name" value="MetI-like"/>
</dbReference>
<comment type="subcellular location">
    <subcellularLocation>
        <location evidence="1 7">Cell membrane</location>
        <topology evidence="1 7">Multi-pass membrane protein</topology>
    </subcellularLocation>
</comment>
<evidence type="ECO:0000256" key="2">
    <source>
        <dbReference type="ARBA" id="ARBA00022448"/>
    </source>
</evidence>
<evidence type="ECO:0000256" key="3">
    <source>
        <dbReference type="ARBA" id="ARBA00022475"/>
    </source>
</evidence>
<evidence type="ECO:0000256" key="4">
    <source>
        <dbReference type="ARBA" id="ARBA00022692"/>
    </source>
</evidence>
<dbReference type="Gene3D" id="1.10.3720.10">
    <property type="entry name" value="MetI-like"/>
    <property type="match status" value="1"/>
</dbReference>
<feature type="transmembrane region" description="Helical" evidence="7">
    <location>
        <begin position="9"/>
        <end position="27"/>
    </location>
</feature>
<dbReference type="PANTHER" id="PTHR30465">
    <property type="entry name" value="INNER MEMBRANE ABC TRANSPORTER"/>
    <property type="match status" value="1"/>
</dbReference>
<dbReference type="AlphaFoldDB" id="A0A6L9SEW3"/>
<name>A0A6L9SEW3_9ACTN</name>
<feature type="domain" description="ABC transmembrane type-1" evidence="8">
    <location>
        <begin position="101"/>
        <end position="317"/>
    </location>
</feature>
<dbReference type="CDD" id="cd06261">
    <property type="entry name" value="TM_PBP2"/>
    <property type="match status" value="1"/>
</dbReference>
<sequence length="331" mass="36527">MGGYVLRRLGLLLPVLFAISVVSFIIIELPPGDVVSRIEAQRASQGFEMTEAERAALTQQYGLDQNIWARYLNWIGDFLRGDLGRSFQWDRSVADLLAERIPLTIVISLATVVFIFAVAVPIGVYSAVHKNSALDYIFTFVGFIGLATPNFLVALILLWLFHWLFGVNMSGSFSEEFIDAPWSIDKVLDLLSRIWFPVLIIGTAGTASVIRVMRGNLLDELEKQYVITARAKGMSEGAVLVRYPLRIAINPIVSTIGWLLPSIVGGEVLVSIVLNLQTTGPLLLGSVINQDVYLAASIIMILSVLTVVGTLVADLLLAWLDPRIRFERVAR</sequence>
<proteinExistence type="inferred from homology"/>
<feature type="transmembrane region" description="Helical" evidence="7">
    <location>
        <begin position="252"/>
        <end position="274"/>
    </location>
</feature>
<dbReference type="GO" id="GO:0005886">
    <property type="term" value="C:plasma membrane"/>
    <property type="evidence" value="ECO:0007669"/>
    <property type="project" value="UniProtKB-SubCell"/>
</dbReference>
<dbReference type="SUPFAM" id="SSF161098">
    <property type="entry name" value="MetI-like"/>
    <property type="match status" value="1"/>
</dbReference>
<accession>A0A6L9SEW3</accession>
<protein>
    <submittedName>
        <fullName evidence="9">ABC transporter permease</fullName>
    </submittedName>
</protein>
<dbReference type="InterPro" id="IPR035906">
    <property type="entry name" value="MetI-like_sf"/>
</dbReference>
<reference evidence="9 10" key="1">
    <citation type="submission" date="2020-02" db="EMBL/GenBank/DDBJ databases">
        <authorList>
            <person name="Li X.-J."/>
            <person name="Han X.-M."/>
        </authorList>
    </citation>
    <scope>NUCLEOTIDE SEQUENCE [LARGE SCALE GENOMIC DNA]</scope>
    <source>
        <strain evidence="9 10">CCTCC AB 2017055</strain>
    </source>
</reference>
<evidence type="ECO:0000256" key="7">
    <source>
        <dbReference type="RuleBase" id="RU363032"/>
    </source>
</evidence>
<dbReference type="PANTHER" id="PTHR30465:SF43">
    <property type="entry name" value="OLIGOPEPTIDE ABC TRANSPORTER, PERMEASE PROTEIN"/>
    <property type="match status" value="1"/>
</dbReference>
<dbReference type="GO" id="GO:0055085">
    <property type="term" value="P:transmembrane transport"/>
    <property type="evidence" value="ECO:0007669"/>
    <property type="project" value="InterPro"/>
</dbReference>
<keyword evidence="5 7" id="KW-1133">Transmembrane helix</keyword>
<feature type="transmembrane region" description="Helical" evidence="7">
    <location>
        <begin position="136"/>
        <end position="161"/>
    </location>
</feature>
<dbReference type="PROSITE" id="PS50928">
    <property type="entry name" value="ABC_TM1"/>
    <property type="match status" value="1"/>
</dbReference>
<feature type="transmembrane region" description="Helical" evidence="7">
    <location>
        <begin position="101"/>
        <end position="124"/>
    </location>
</feature>
<keyword evidence="4 7" id="KW-0812">Transmembrane</keyword>
<keyword evidence="6 7" id="KW-0472">Membrane</keyword>
<evidence type="ECO:0000256" key="6">
    <source>
        <dbReference type="ARBA" id="ARBA00023136"/>
    </source>
</evidence>